<accession>A0A1G1VRW4</accession>
<comment type="caution">
    <text evidence="1">The sequence shown here is derived from an EMBL/GenBank/DDBJ whole genome shotgun (WGS) entry which is preliminary data.</text>
</comment>
<dbReference type="Proteomes" id="UP000179233">
    <property type="component" value="Unassembled WGS sequence"/>
</dbReference>
<organism evidence="1 2">
    <name type="scientific">Candidatus Chisholmbacteria bacterium RIFCSPHIGHO2_01_FULL_52_32</name>
    <dbReference type="NCBI Taxonomy" id="1797591"/>
    <lineage>
        <taxon>Bacteria</taxon>
        <taxon>Candidatus Chisholmiibacteriota</taxon>
    </lineage>
</organism>
<reference evidence="1 2" key="1">
    <citation type="journal article" date="2016" name="Nat. Commun.">
        <title>Thousands of microbial genomes shed light on interconnected biogeochemical processes in an aquifer system.</title>
        <authorList>
            <person name="Anantharaman K."/>
            <person name="Brown C.T."/>
            <person name="Hug L.A."/>
            <person name="Sharon I."/>
            <person name="Castelle C.J."/>
            <person name="Probst A.J."/>
            <person name="Thomas B.C."/>
            <person name="Singh A."/>
            <person name="Wilkins M.J."/>
            <person name="Karaoz U."/>
            <person name="Brodie E.L."/>
            <person name="Williams K.H."/>
            <person name="Hubbard S.S."/>
            <person name="Banfield J.F."/>
        </authorList>
    </citation>
    <scope>NUCLEOTIDE SEQUENCE [LARGE SCALE GENOMIC DNA]</scope>
</reference>
<proteinExistence type="predicted"/>
<protein>
    <submittedName>
        <fullName evidence="1">Uncharacterized protein</fullName>
    </submittedName>
</protein>
<evidence type="ECO:0000313" key="1">
    <source>
        <dbReference type="EMBL" id="OGY18141.1"/>
    </source>
</evidence>
<dbReference type="EMBL" id="MHCJ01000003">
    <property type="protein sequence ID" value="OGY18141.1"/>
    <property type="molecule type" value="Genomic_DNA"/>
</dbReference>
<name>A0A1G1VRW4_9BACT</name>
<sequence length="157" mass="17775">MPAEVPFPHLLYESIDRFSRLTPEQGVNNFVLRGLIDVPSEINTLVGVFPATSPLGEFYALIQLHKTQEIRTIYEKILSLDVPERVKLLPVEKDLELRTMMEAHVVKQSLPKIVLGFGESESEGKEVVILFSIVGIRPEDSLAQVQQWAKGRLRILQ</sequence>
<dbReference type="AlphaFoldDB" id="A0A1G1VRW4"/>
<gene>
    <name evidence="1" type="ORF">A2786_01315</name>
</gene>
<evidence type="ECO:0000313" key="2">
    <source>
        <dbReference type="Proteomes" id="UP000179233"/>
    </source>
</evidence>